<dbReference type="EMBL" id="SJCY01000001">
    <property type="protein sequence ID" value="TDG37981.1"/>
    <property type="molecule type" value="Genomic_DNA"/>
</dbReference>
<dbReference type="InterPro" id="IPR032793">
    <property type="entry name" value="RE_EcoO109IR"/>
</dbReference>
<dbReference type="GO" id="GO:0004519">
    <property type="term" value="F:endonuclease activity"/>
    <property type="evidence" value="ECO:0007669"/>
    <property type="project" value="UniProtKB-KW"/>
</dbReference>
<organism evidence="2 3">
    <name type="scientific">Pedobacter changchengzhani</name>
    <dbReference type="NCBI Taxonomy" id="2529274"/>
    <lineage>
        <taxon>Bacteria</taxon>
        <taxon>Pseudomonadati</taxon>
        <taxon>Bacteroidota</taxon>
        <taxon>Sphingobacteriia</taxon>
        <taxon>Sphingobacteriales</taxon>
        <taxon>Sphingobacteriaceae</taxon>
        <taxon>Pedobacter</taxon>
    </lineage>
</organism>
<gene>
    <name evidence="2" type="ORF">EZJ43_02505</name>
</gene>
<dbReference type="SUPFAM" id="SSF52980">
    <property type="entry name" value="Restriction endonuclease-like"/>
    <property type="match status" value="1"/>
</dbReference>
<name>A0A4R5MQ83_9SPHI</name>
<reference evidence="2 3" key="1">
    <citation type="submission" date="2019-02" db="EMBL/GenBank/DDBJ databases">
        <title>Pedobacter sp. nov., a novel speices isolated from soil of pinguins habitat in Antarcitica.</title>
        <authorList>
            <person name="He R.-H."/>
        </authorList>
    </citation>
    <scope>NUCLEOTIDE SEQUENCE [LARGE SCALE GENOMIC DNA]</scope>
    <source>
        <strain evidence="2 3">E01020</strain>
    </source>
</reference>
<dbReference type="InterPro" id="IPR011335">
    <property type="entry name" value="Restrct_endonuc-II-like"/>
</dbReference>
<dbReference type="Proteomes" id="UP000295668">
    <property type="component" value="Unassembled WGS sequence"/>
</dbReference>
<evidence type="ECO:0000313" key="3">
    <source>
        <dbReference type="Proteomes" id="UP000295668"/>
    </source>
</evidence>
<dbReference type="Pfam" id="PF14511">
    <property type="entry name" value="RE_EcoO109I"/>
    <property type="match status" value="1"/>
</dbReference>
<dbReference type="CDD" id="cd22346">
    <property type="entry name" value="PDDEXK_nuclease"/>
    <property type="match status" value="1"/>
</dbReference>
<evidence type="ECO:0000259" key="1">
    <source>
        <dbReference type="Pfam" id="PF14511"/>
    </source>
</evidence>
<protein>
    <submittedName>
        <fullName evidence="2">Restriction endonuclease</fullName>
    </submittedName>
</protein>
<comment type="caution">
    <text evidence="2">The sequence shown here is derived from an EMBL/GenBank/DDBJ whole genome shotgun (WGS) entry which is preliminary data.</text>
</comment>
<accession>A0A4R5MQ83</accession>
<keyword evidence="2" id="KW-0540">Nuclease</keyword>
<dbReference type="AlphaFoldDB" id="A0A4R5MQ83"/>
<evidence type="ECO:0000313" key="2">
    <source>
        <dbReference type="EMBL" id="TDG37981.1"/>
    </source>
</evidence>
<dbReference type="OrthoDB" id="449755at2"/>
<keyword evidence="2" id="KW-0255">Endonuclease</keyword>
<sequence length="303" mass="34878">MFDSTSGLVNNLSRSKINSFSITVKPLIHNYIPGKTQYYIIPIVIKLIIYLQSNIKVLIFMIAKTQDETINEIVQYFETYIFENHVTASLNTHSKLKNYNINPIVVKYLSKVLENEYSPLGIAKALFYPRVLGTSINTSFGTRIQNMFVDLKIAEGSLIKGMDIEFVDKIDHRRKWCQLKSGPNTINSEDVKPLIRKFTDTINLARTNKAFKRINNTDFIVGVLYGEQDELSMHYRLIDKTHPVIIGKDFWHRITGFPKFYDGLVKNLQTSIENIDTQDLINVGVEALAREIQVSQLFEFKKS</sequence>
<keyword evidence="2" id="KW-0378">Hydrolase</keyword>
<proteinExistence type="predicted"/>
<keyword evidence="3" id="KW-1185">Reference proteome</keyword>
<feature type="domain" description="Type II restriction endonuclease EcoO109IR" evidence="1">
    <location>
        <begin position="148"/>
        <end position="270"/>
    </location>
</feature>